<evidence type="ECO:0000313" key="3">
    <source>
        <dbReference type="Proteomes" id="UP000064967"/>
    </source>
</evidence>
<feature type="transmembrane region" description="Helical" evidence="1">
    <location>
        <begin position="90"/>
        <end position="108"/>
    </location>
</feature>
<evidence type="ECO:0008006" key="4">
    <source>
        <dbReference type="Google" id="ProtNLM"/>
    </source>
</evidence>
<accession>A0A0K1Q670</accession>
<keyword evidence="3" id="KW-1185">Reference proteome</keyword>
<dbReference type="STRING" id="1391654.AKJ09_07867"/>
<dbReference type="Proteomes" id="UP000064967">
    <property type="component" value="Chromosome"/>
</dbReference>
<evidence type="ECO:0000313" key="2">
    <source>
        <dbReference type="EMBL" id="AKV01204.1"/>
    </source>
</evidence>
<dbReference type="RefSeq" id="WP_146652352.1">
    <property type="nucleotide sequence ID" value="NZ_CP012333.1"/>
</dbReference>
<dbReference type="KEGG" id="llu:AKJ09_07867"/>
<dbReference type="AlphaFoldDB" id="A0A0K1Q670"/>
<feature type="transmembrane region" description="Helical" evidence="1">
    <location>
        <begin position="128"/>
        <end position="148"/>
    </location>
</feature>
<keyword evidence="1" id="KW-1133">Transmembrane helix</keyword>
<gene>
    <name evidence="2" type="ORF">AKJ09_07867</name>
</gene>
<feature type="transmembrane region" description="Helical" evidence="1">
    <location>
        <begin position="41"/>
        <end position="64"/>
    </location>
</feature>
<organism evidence="2 3">
    <name type="scientific">Labilithrix luteola</name>
    <dbReference type="NCBI Taxonomy" id="1391654"/>
    <lineage>
        <taxon>Bacteria</taxon>
        <taxon>Pseudomonadati</taxon>
        <taxon>Myxococcota</taxon>
        <taxon>Polyangia</taxon>
        <taxon>Polyangiales</taxon>
        <taxon>Labilitrichaceae</taxon>
        <taxon>Labilithrix</taxon>
    </lineage>
</organism>
<feature type="transmembrane region" description="Helical" evidence="1">
    <location>
        <begin position="15"/>
        <end position="34"/>
    </location>
</feature>
<keyword evidence="1" id="KW-0812">Transmembrane</keyword>
<dbReference type="EMBL" id="CP012333">
    <property type="protein sequence ID" value="AKV01204.1"/>
    <property type="molecule type" value="Genomic_DNA"/>
</dbReference>
<protein>
    <recommendedName>
        <fullName evidence="4">DUF420 domain-containing protein</fullName>
    </recommendedName>
</protein>
<proteinExistence type="predicted"/>
<keyword evidence="1" id="KW-0472">Membrane</keyword>
<name>A0A0K1Q670_9BACT</name>
<evidence type="ECO:0000256" key="1">
    <source>
        <dbReference type="SAM" id="Phobius"/>
    </source>
</evidence>
<reference evidence="2 3" key="1">
    <citation type="submission" date="2015-08" db="EMBL/GenBank/DDBJ databases">
        <authorList>
            <person name="Babu N.S."/>
            <person name="Beckwith C.J."/>
            <person name="Beseler K.G."/>
            <person name="Brison A."/>
            <person name="Carone J.V."/>
            <person name="Caskin T.P."/>
            <person name="Diamond M."/>
            <person name="Durham M.E."/>
            <person name="Foxe J.M."/>
            <person name="Go M."/>
            <person name="Henderson B.A."/>
            <person name="Jones I.B."/>
            <person name="McGettigan J.A."/>
            <person name="Micheletti S.J."/>
            <person name="Nasrallah M.E."/>
            <person name="Ortiz D."/>
            <person name="Piller C.R."/>
            <person name="Privatt S.R."/>
            <person name="Schneider S.L."/>
            <person name="Sharp S."/>
            <person name="Smith T.C."/>
            <person name="Stanton J.D."/>
            <person name="Ullery H.E."/>
            <person name="Wilson R.J."/>
            <person name="Serrano M.G."/>
            <person name="Buck G."/>
            <person name="Lee V."/>
            <person name="Wang Y."/>
            <person name="Carvalho R."/>
            <person name="Voegtly L."/>
            <person name="Shi R."/>
            <person name="Duckworth R."/>
            <person name="Johnson A."/>
            <person name="Loviza R."/>
            <person name="Walstead R."/>
            <person name="Shah Z."/>
            <person name="Kiflezghi M."/>
            <person name="Wade K."/>
            <person name="Ball S.L."/>
            <person name="Bradley K.W."/>
            <person name="Asai D.J."/>
            <person name="Bowman C.A."/>
            <person name="Russell D.A."/>
            <person name="Pope W.H."/>
            <person name="Jacobs-Sera D."/>
            <person name="Hendrix R.W."/>
            <person name="Hatfull G.F."/>
        </authorList>
    </citation>
    <scope>NUCLEOTIDE SEQUENCE [LARGE SCALE GENOMIC DNA]</scope>
    <source>
        <strain evidence="2 3">DSM 27648</strain>
    </source>
</reference>
<sequence>MALDPIRLLRSIEHVHGHLGWLAAAVLVHPAVVLRNRTRRAHYAVGLATAFVTVAAGIGAWLYIGYRERLKQGIFQTAPSVGLLFERKEHLAFGAVVLAWAGAVAYFAAPRATAEMRTTLRTIAFRSFASSAVLAVIVAVLGTVVAVYRTF</sequence>